<keyword evidence="3" id="KW-1185">Reference proteome</keyword>
<sequence length="668" mass="72396">MAGSSNYRVNIVTDVEDLIITNRELKATSRYIEQIQRLSDRLGRARYQSLIKLNTELKYMHRHLGNIYSLAIRLSRLRIIPKVFLIDKATPVLEALIRKLKSLKDAYIVARAKTGIDQDGIRKGKGGNEGNNSNVSNIVDKSVNVTTNINDPKFDFNFNFNNDIKVGPPRIIFRVAAPKFIPRINVRTGPIRVSPRINVRTGPIRLSPKINVKTGAIRVFTKIKVICDCCCGKKGNSTRKCPEKKCPKKNGPNSKDKDKNKNNRKNPGSRPGVPKLWESLKRFFNPKPGSKSTNVPGVPEGRPNGNKGTLDKIFDFGKKLGKGATKASKRILGPASVAFDVIDIAKASPEDRPAAITSASLVGGFAAGGAAIGTAIAPGIGSLIGGLIGAIVGVVADSLVGEWLAQKFTEMINWVKEKIPAVMKWVGEKATIAKDWIGEKATGVMEWVGEKATIATEWIGEKATGAMEWVGEKASQATNWMGDKATEVSNWFSSQADSLKNNFYDLFGYSKEPEKSQPEVSANNVSHPYNPASTTPGETLALSGLPIPPVIQGLQNRSETIQGMGSAGSQVPMANGGKTAPYLVQITDEQMSSLSGFLKDFKTETNNQVSVTLPPGAVQVTVREDSIDFDAMALQVGYRIVNEVRQAMINRKGGGDNSSPKKGKAVLV</sequence>
<accession>A0ABV5C722</accession>
<dbReference type="RefSeq" id="WP_375522371.1">
    <property type="nucleotide sequence ID" value="NZ_JBHIRY010000033.1"/>
</dbReference>
<evidence type="ECO:0000313" key="2">
    <source>
        <dbReference type="EMBL" id="MFB5763319.1"/>
    </source>
</evidence>
<feature type="region of interest" description="Disordered" evidence="1">
    <location>
        <begin position="236"/>
        <end position="308"/>
    </location>
</feature>
<dbReference type="PANTHER" id="PTHR21525:SF9">
    <property type="entry name" value="CHANNEL_COLICIN DOMAIN-CONTAINING PROTEIN"/>
    <property type="match status" value="1"/>
</dbReference>
<reference evidence="2 3" key="1">
    <citation type="submission" date="2024-09" db="EMBL/GenBank/DDBJ databases">
        <title>Paenibacillus zeirhizospherea sp. nov., isolated from surface of the maize (Zea mays) roots in a horticulture field, Hungary.</title>
        <authorList>
            <person name="Marton D."/>
            <person name="Farkas M."/>
            <person name="Bedics A."/>
            <person name="Toth E."/>
            <person name="Tancsics A."/>
            <person name="Boka K."/>
            <person name="Marati G."/>
            <person name="Kriszt B."/>
            <person name="Cserhati M."/>
        </authorList>
    </citation>
    <scope>NUCLEOTIDE SEQUENCE [LARGE SCALE GENOMIC DNA]</scope>
    <source>
        <strain evidence="2 3">JCM 18446</strain>
    </source>
</reference>
<gene>
    <name evidence="2" type="ORF">ACE5LO_23355</name>
</gene>
<protein>
    <submittedName>
        <fullName evidence="2">Uncharacterized protein</fullName>
    </submittedName>
</protein>
<dbReference type="EMBL" id="JBHIRY010000033">
    <property type="protein sequence ID" value="MFB5763319.1"/>
    <property type="molecule type" value="Genomic_DNA"/>
</dbReference>
<comment type="caution">
    <text evidence="2">The sequence shown here is derived from an EMBL/GenBank/DDBJ whole genome shotgun (WGS) entry which is preliminary data.</text>
</comment>
<proteinExistence type="predicted"/>
<dbReference type="PANTHER" id="PTHR21525">
    <property type="entry name" value="MOTILE SPERM PROTEIN"/>
    <property type="match status" value="1"/>
</dbReference>
<dbReference type="Proteomes" id="UP001580430">
    <property type="component" value="Unassembled WGS sequence"/>
</dbReference>
<evidence type="ECO:0000256" key="1">
    <source>
        <dbReference type="SAM" id="MobiDB-lite"/>
    </source>
</evidence>
<evidence type="ECO:0000313" key="3">
    <source>
        <dbReference type="Proteomes" id="UP001580430"/>
    </source>
</evidence>
<name>A0ABV5C722_9BACL</name>
<organism evidence="2 3">
    <name type="scientific">Paenibacillus medicaginis</name>
    <dbReference type="NCBI Taxonomy" id="1470560"/>
    <lineage>
        <taxon>Bacteria</taxon>
        <taxon>Bacillati</taxon>
        <taxon>Bacillota</taxon>
        <taxon>Bacilli</taxon>
        <taxon>Bacillales</taxon>
        <taxon>Paenibacillaceae</taxon>
        <taxon>Paenibacillus</taxon>
    </lineage>
</organism>